<comment type="caution">
    <text evidence="2">The sequence shown here is derived from an EMBL/GenBank/DDBJ whole genome shotgun (WGS) entry which is preliminary data.</text>
</comment>
<sequence length="133" mass="14123">KGDGGIYLLVTMRTVLLYLLAATIAYGCAPHSPNKPGRKPLPCPTIPVSTQQQCNDLAAKLGNTLECASPDQTVTPIACPNGYKIGLMDPTPNSVTPSSVTCDATTKEWLLDNTLLSELEKTSGKLTVTCFKL</sequence>
<feature type="transmembrane region" description="Helical" evidence="1">
    <location>
        <begin position="6"/>
        <end position="29"/>
    </location>
</feature>
<keyword evidence="1" id="KW-1133">Transmembrane helix</keyword>
<accession>A0AAV5VKV0</accession>
<dbReference type="Proteomes" id="UP001432322">
    <property type="component" value="Unassembled WGS sequence"/>
</dbReference>
<evidence type="ECO:0000313" key="2">
    <source>
        <dbReference type="EMBL" id="GMT20362.1"/>
    </source>
</evidence>
<organism evidence="2 3">
    <name type="scientific">Pristionchus fissidentatus</name>
    <dbReference type="NCBI Taxonomy" id="1538716"/>
    <lineage>
        <taxon>Eukaryota</taxon>
        <taxon>Metazoa</taxon>
        <taxon>Ecdysozoa</taxon>
        <taxon>Nematoda</taxon>
        <taxon>Chromadorea</taxon>
        <taxon>Rhabditida</taxon>
        <taxon>Rhabditina</taxon>
        <taxon>Diplogasteromorpha</taxon>
        <taxon>Diplogasteroidea</taxon>
        <taxon>Neodiplogasteridae</taxon>
        <taxon>Pristionchus</taxon>
    </lineage>
</organism>
<proteinExistence type="predicted"/>
<dbReference type="AlphaFoldDB" id="A0AAV5VKV0"/>
<gene>
    <name evidence="2" type="ORF">PFISCL1PPCAC_11659</name>
</gene>
<reference evidence="2" key="1">
    <citation type="submission" date="2023-10" db="EMBL/GenBank/DDBJ databases">
        <title>Genome assembly of Pristionchus species.</title>
        <authorList>
            <person name="Yoshida K."/>
            <person name="Sommer R.J."/>
        </authorList>
    </citation>
    <scope>NUCLEOTIDE SEQUENCE</scope>
    <source>
        <strain evidence="2">RS5133</strain>
    </source>
</reference>
<protein>
    <recommendedName>
        <fullName evidence="4">Sushi domain-containing protein</fullName>
    </recommendedName>
</protein>
<keyword evidence="1" id="KW-0812">Transmembrane</keyword>
<feature type="non-terminal residue" evidence="2">
    <location>
        <position position="1"/>
    </location>
</feature>
<evidence type="ECO:0000313" key="3">
    <source>
        <dbReference type="Proteomes" id="UP001432322"/>
    </source>
</evidence>
<evidence type="ECO:0000256" key="1">
    <source>
        <dbReference type="SAM" id="Phobius"/>
    </source>
</evidence>
<dbReference type="EMBL" id="BTSY01000003">
    <property type="protein sequence ID" value="GMT20362.1"/>
    <property type="molecule type" value="Genomic_DNA"/>
</dbReference>
<name>A0AAV5VKV0_9BILA</name>
<evidence type="ECO:0008006" key="4">
    <source>
        <dbReference type="Google" id="ProtNLM"/>
    </source>
</evidence>
<keyword evidence="3" id="KW-1185">Reference proteome</keyword>
<keyword evidence="1" id="KW-0472">Membrane</keyword>